<keyword evidence="8" id="KW-0902">Two-component regulatory system</keyword>
<dbReference type="PROSITE" id="PS50113">
    <property type="entry name" value="PAC"/>
    <property type="match status" value="1"/>
</dbReference>
<keyword evidence="16" id="KW-1185">Reference proteome</keyword>
<dbReference type="SMART" id="SM00387">
    <property type="entry name" value="HATPase_c"/>
    <property type="match status" value="1"/>
</dbReference>
<dbReference type="InterPro" id="IPR001789">
    <property type="entry name" value="Sig_transdc_resp-reg_receiver"/>
</dbReference>
<feature type="domain" description="Response regulatory" evidence="12">
    <location>
        <begin position="521"/>
        <end position="636"/>
    </location>
</feature>
<evidence type="ECO:0000256" key="6">
    <source>
        <dbReference type="ARBA" id="ARBA00022777"/>
    </source>
</evidence>
<dbReference type="Gene3D" id="3.30.450.20">
    <property type="entry name" value="PAS domain"/>
    <property type="match status" value="2"/>
</dbReference>
<dbReference type="PRINTS" id="PR00344">
    <property type="entry name" value="BCTRLSENSOR"/>
</dbReference>
<evidence type="ECO:0000259" key="11">
    <source>
        <dbReference type="PROSITE" id="PS50109"/>
    </source>
</evidence>
<dbReference type="KEGG" id="ggr:HKW67_02150"/>
<dbReference type="InterPro" id="IPR000014">
    <property type="entry name" value="PAS"/>
</dbReference>
<evidence type="ECO:0000259" key="12">
    <source>
        <dbReference type="PROSITE" id="PS50110"/>
    </source>
</evidence>
<evidence type="ECO:0000256" key="4">
    <source>
        <dbReference type="ARBA" id="ARBA00022679"/>
    </source>
</evidence>
<name>A0A6M4ILX5_9BACT</name>
<dbReference type="SMART" id="SM00448">
    <property type="entry name" value="REC"/>
    <property type="match status" value="1"/>
</dbReference>
<evidence type="ECO:0000256" key="10">
    <source>
        <dbReference type="SAM" id="MobiDB-lite"/>
    </source>
</evidence>
<dbReference type="SMART" id="SM00091">
    <property type="entry name" value="PAS"/>
    <property type="match status" value="2"/>
</dbReference>
<dbReference type="GO" id="GO:0000155">
    <property type="term" value="F:phosphorelay sensor kinase activity"/>
    <property type="evidence" value="ECO:0007669"/>
    <property type="project" value="InterPro"/>
</dbReference>
<dbReference type="Pfam" id="PF13426">
    <property type="entry name" value="PAS_9"/>
    <property type="match status" value="1"/>
</dbReference>
<dbReference type="SUPFAM" id="SSF47384">
    <property type="entry name" value="Homodimeric domain of signal transducing histidine kinase"/>
    <property type="match status" value="1"/>
</dbReference>
<evidence type="ECO:0000256" key="7">
    <source>
        <dbReference type="ARBA" id="ARBA00022840"/>
    </source>
</evidence>
<dbReference type="SUPFAM" id="SSF52172">
    <property type="entry name" value="CheY-like"/>
    <property type="match status" value="1"/>
</dbReference>
<comment type="catalytic activity">
    <reaction evidence="1">
        <text>ATP + protein L-histidine = ADP + protein N-phospho-L-histidine.</text>
        <dbReference type="EC" id="2.7.13.3"/>
    </reaction>
</comment>
<dbReference type="SMART" id="SM00388">
    <property type="entry name" value="HisKA"/>
    <property type="match status" value="1"/>
</dbReference>
<keyword evidence="5" id="KW-0547">Nucleotide-binding</keyword>
<dbReference type="CDD" id="cd00156">
    <property type="entry name" value="REC"/>
    <property type="match status" value="1"/>
</dbReference>
<accession>A0A6M4ILX5</accession>
<evidence type="ECO:0000256" key="8">
    <source>
        <dbReference type="ARBA" id="ARBA00023012"/>
    </source>
</evidence>
<dbReference type="PANTHER" id="PTHR43065:SF46">
    <property type="entry name" value="C4-DICARBOXYLATE TRANSPORT SENSOR PROTEIN DCTB"/>
    <property type="match status" value="1"/>
</dbReference>
<dbReference type="PANTHER" id="PTHR43065">
    <property type="entry name" value="SENSOR HISTIDINE KINASE"/>
    <property type="match status" value="1"/>
</dbReference>
<evidence type="ECO:0000313" key="15">
    <source>
        <dbReference type="EMBL" id="QJR34406.1"/>
    </source>
</evidence>
<dbReference type="InterPro" id="IPR001610">
    <property type="entry name" value="PAC"/>
</dbReference>
<evidence type="ECO:0000256" key="3">
    <source>
        <dbReference type="ARBA" id="ARBA00022553"/>
    </source>
</evidence>
<dbReference type="GO" id="GO:0005524">
    <property type="term" value="F:ATP binding"/>
    <property type="evidence" value="ECO:0007669"/>
    <property type="project" value="UniProtKB-KW"/>
</dbReference>
<dbReference type="NCBIfam" id="TIGR00229">
    <property type="entry name" value="sensory_box"/>
    <property type="match status" value="2"/>
</dbReference>
<reference evidence="15 16" key="1">
    <citation type="submission" date="2020-05" db="EMBL/GenBank/DDBJ databases">
        <title>Complete genome sequence of Gemmatimonas greenlandica TET16.</title>
        <authorList>
            <person name="Zeng Y."/>
        </authorList>
    </citation>
    <scope>NUCLEOTIDE SEQUENCE [LARGE SCALE GENOMIC DNA]</scope>
    <source>
        <strain evidence="15 16">TET16</strain>
    </source>
</reference>
<dbReference type="Gene3D" id="1.10.287.130">
    <property type="match status" value="1"/>
</dbReference>
<dbReference type="InterPro" id="IPR004358">
    <property type="entry name" value="Sig_transdc_His_kin-like_C"/>
</dbReference>
<dbReference type="InterPro" id="IPR003594">
    <property type="entry name" value="HATPase_dom"/>
</dbReference>
<dbReference type="CDD" id="cd00082">
    <property type="entry name" value="HisKA"/>
    <property type="match status" value="1"/>
</dbReference>
<sequence length="640" mass="69378">MRDVNDVQRPMLDKPQWTLGDAAEGPLLAAIVETSGSVILGLHPDQRIFAWNRAAEDLFQTPRGDALGQDYVATFIAPEHQVAVAADIQAVLGGKDTLNFENDTILADGQRRTLLWNVSRVLDAVGTPIGIVAIGQDITARKEAEERFRLVFEHAQDGLLISDHSGVVDCNPAALRMLGLVDKAQLVGRRPAEFSPPIQPDGTPSDTKSRDLGAVTLQRGAHTFDWVHQQPDGTEVPVEVSVRHTLLNGRRVSVVAWRDQTRRLELDRERAIVQQRLDLAQKMEAVGQLAGGVAHDFNNLLAAIRNAVQLAMYELPVDSATRADLESALQTADRAAGLTRQLLAFSRRQTRATECIDLAALVRDTLPLLRSSIPPAVDVRIDADVANALVVGDRSQLEQVLLNLVLNARDAMPDGGQLDIVVRVDEARAMSLLTVTDTGVGIDELTRLRIFEPFFTTKALGTGSGLGLSVVYGVVTQAGGTVRADSALGQGTTMHVELPLSMLVPQVSITPATDDGDRADGVLLVDDDEAVRTTTRRLLARHGWRVLEAGDGEAALAQFVAHRDQIAIVLTDLRMPVMDGVQLALRIRRLAPDFPVVFFSGYDELEEHSVEGMGDVPLIAKPFGTDDLLRVMADTLAAAR</sequence>
<evidence type="ECO:0000256" key="9">
    <source>
        <dbReference type="PROSITE-ProRule" id="PRU00169"/>
    </source>
</evidence>
<dbReference type="SUPFAM" id="SSF55785">
    <property type="entry name" value="PYP-like sensor domain (PAS domain)"/>
    <property type="match status" value="2"/>
</dbReference>
<keyword evidence="3 9" id="KW-0597">Phosphoprotein</keyword>
<dbReference type="PROSITE" id="PS50110">
    <property type="entry name" value="RESPONSE_REGULATORY"/>
    <property type="match status" value="1"/>
</dbReference>
<evidence type="ECO:0000256" key="2">
    <source>
        <dbReference type="ARBA" id="ARBA00012438"/>
    </source>
</evidence>
<dbReference type="InterPro" id="IPR035965">
    <property type="entry name" value="PAS-like_dom_sf"/>
</dbReference>
<organism evidence="15 16">
    <name type="scientific">Gemmatimonas groenlandica</name>
    <dbReference type="NCBI Taxonomy" id="2732249"/>
    <lineage>
        <taxon>Bacteria</taxon>
        <taxon>Pseudomonadati</taxon>
        <taxon>Gemmatimonadota</taxon>
        <taxon>Gemmatimonadia</taxon>
        <taxon>Gemmatimonadales</taxon>
        <taxon>Gemmatimonadaceae</taxon>
        <taxon>Gemmatimonas</taxon>
    </lineage>
</organism>
<keyword evidence="7" id="KW-0067">ATP-binding</keyword>
<dbReference type="Pfam" id="PF00072">
    <property type="entry name" value="Response_reg"/>
    <property type="match status" value="1"/>
</dbReference>
<feature type="domain" description="PAS" evidence="13">
    <location>
        <begin position="24"/>
        <end position="95"/>
    </location>
</feature>
<protein>
    <recommendedName>
        <fullName evidence="2">histidine kinase</fullName>
        <ecNumber evidence="2">2.7.13.3</ecNumber>
    </recommendedName>
</protein>
<evidence type="ECO:0000256" key="1">
    <source>
        <dbReference type="ARBA" id="ARBA00000085"/>
    </source>
</evidence>
<dbReference type="InterPro" id="IPR036890">
    <property type="entry name" value="HATPase_C_sf"/>
</dbReference>
<evidence type="ECO:0000256" key="5">
    <source>
        <dbReference type="ARBA" id="ARBA00022741"/>
    </source>
</evidence>
<dbReference type="CDD" id="cd00130">
    <property type="entry name" value="PAS"/>
    <property type="match status" value="2"/>
</dbReference>
<dbReference type="InterPro" id="IPR036097">
    <property type="entry name" value="HisK_dim/P_sf"/>
</dbReference>
<dbReference type="EC" id="2.7.13.3" evidence="2"/>
<dbReference type="InterPro" id="IPR013656">
    <property type="entry name" value="PAS_4"/>
</dbReference>
<dbReference type="InterPro" id="IPR005467">
    <property type="entry name" value="His_kinase_dom"/>
</dbReference>
<evidence type="ECO:0000313" key="16">
    <source>
        <dbReference type="Proteomes" id="UP000500938"/>
    </source>
</evidence>
<evidence type="ECO:0000259" key="14">
    <source>
        <dbReference type="PROSITE" id="PS50113"/>
    </source>
</evidence>
<dbReference type="SUPFAM" id="SSF55874">
    <property type="entry name" value="ATPase domain of HSP90 chaperone/DNA topoisomerase II/histidine kinase"/>
    <property type="match status" value="1"/>
</dbReference>
<keyword evidence="4" id="KW-0808">Transferase</keyword>
<evidence type="ECO:0000259" key="13">
    <source>
        <dbReference type="PROSITE" id="PS50112"/>
    </source>
</evidence>
<dbReference type="RefSeq" id="WP_171223832.1">
    <property type="nucleotide sequence ID" value="NZ_CP053085.1"/>
</dbReference>
<gene>
    <name evidence="15" type="ORF">HKW67_02150</name>
</gene>
<feature type="domain" description="Histidine kinase" evidence="11">
    <location>
        <begin position="292"/>
        <end position="502"/>
    </location>
</feature>
<dbReference type="InterPro" id="IPR011006">
    <property type="entry name" value="CheY-like_superfamily"/>
</dbReference>
<dbReference type="EMBL" id="CP053085">
    <property type="protein sequence ID" value="QJR34406.1"/>
    <property type="molecule type" value="Genomic_DNA"/>
</dbReference>
<dbReference type="SMART" id="SM00086">
    <property type="entry name" value="PAC"/>
    <property type="match status" value="1"/>
</dbReference>
<feature type="region of interest" description="Disordered" evidence="10">
    <location>
        <begin position="191"/>
        <end position="210"/>
    </location>
</feature>
<dbReference type="PROSITE" id="PS50112">
    <property type="entry name" value="PAS"/>
    <property type="match status" value="1"/>
</dbReference>
<dbReference type="Gene3D" id="3.30.565.10">
    <property type="entry name" value="Histidine kinase-like ATPase, C-terminal domain"/>
    <property type="match status" value="1"/>
</dbReference>
<dbReference type="InterPro" id="IPR000700">
    <property type="entry name" value="PAS-assoc_C"/>
</dbReference>
<keyword evidence="6" id="KW-0418">Kinase</keyword>
<feature type="domain" description="PAC" evidence="14">
    <location>
        <begin position="98"/>
        <end position="150"/>
    </location>
</feature>
<dbReference type="Pfam" id="PF02518">
    <property type="entry name" value="HATPase_c"/>
    <property type="match status" value="1"/>
</dbReference>
<dbReference type="InterPro" id="IPR003661">
    <property type="entry name" value="HisK_dim/P_dom"/>
</dbReference>
<proteinExistence type="predicted"/>
<dbReference type="Pfam" id="PF00512">
    <property type="entry name" value="HisKA"/>
    <property type="match status" value="1"/>
</dbReference>
<dbReference type="Proteomes" id="UP000500938">
    <property type="component" value="Chromosome"/>
</dbReference>
<dbReference type="AlphaFoldDB" id="A0A6M4ILX5"/>
<feature type="modified residue" description="4-aspartylphosphate" evidence="9">
    <location>
        <position position="572"/>
    </location>
</feature>
<dbReference type="Pfam" id="PF08448">
    <property type="entry name" value="PAS_4"/>
    <property type="match status" value="1"/>
</dbReference>
<dbReference type="Gene3D" id="3.40.50.2300">
    <property type="match status" value="1"/>
</dbReference>
<dbReference type="PROSITE" id="PS50109">
    <property type="entry name" value="HIS_KIN"/>
    <property type="match status" value="1"/>
</dbReference>